<feature type="transmembrane region" description="Helical" evidence="2">
    <location>
        <begin position="161"/>
        <end position="185"/>
    </location>
</feature>
<dbReference type="EMBL" id="RSCD01000004">
    <property type="protein sequence ID" value="RSH93505.1"/>
    <property type="molecule type" value="Genomic_DNA"/>
</dbReference>
<organism evidence="3 4">
    <name type="scientific">Saitozyma podzolica</name>
    <dbReference type="NCBI Taxonomy" id="1890683"/>
    <lineage>
        <taxon>Eukaryota</taxon>
        <taxon>Fungi</taxon>
        <taxon>Dikarya</taxon>
        <taxon>Basidiomycota</taxon>
        <taxon>Agaricomycotina</taxon>
        <taxon>Tremellomycetes</taxon>
        <taxon>Tremellales</taxon>
        <taxon>Trimorphomycetaceae</taxon>
        <taxon>Saitozyma</taxon>
    </lineage>
</organism>
<keyword evidence="4" id="KW-1185">Reference proteome</keyword>
<dbReference type="AlphaFoldDB" id="A0A427YR09"/>
<comment type="caution">
    <text evidence="3">The sequence shown here is derived from an EMBL/GenBank/DDBJ whole genome shotgun (WGS) entry which is preliminary data.</text>
</comment>
<protein>
    <submittedName>
        <fullName evidence="3">Uncharacterized protein</fullName>
    </submittedName>
</protein>
<sequence length="190" mass="21454">MSLLPQYQRLPDTQVSPGEFTSSKDTRLSFEDDDPHPPTYPPQPRAGSSTEGHPRPSVVYSFVARYPIKAHNQDVVGVLMPNRAETTAFVQRCLPICAEYPPERIEFLIPVLVTDGNMTRERWALVMDEAWESFDRTPPARLKVQIMDGPGDADRRFWRHVYIGVGIALLVIALFLSIIITMISLSNTDD</sequence>
<keyword evidence="2" id="KW-1133">Transmembrane helix</keyword>
<keyword evidence="2" id="KW-0812">Transmembrane</keyword>
<evidence type="ECO:0000256" key="1">
    <source>
        <dbReference type="SAM" id="MobiDB-lite"/>
    </source>
</evidence>
<evidence type="ECO:0000256" key="2">
    <source>
        <dbReference type="SAM" id="Phobius"/>
    </source>
</evidence>
<proteinExistence type="predicted"/>
<reference evidence="3 4" key="1">
    <citation type="submission" date="2018-11" db="EMBL/GenBank/DDBJ databases">
        <title>Genome sequence of Saitozyma podzolica DSM 27192.</title>
        <authorList>
            <person name="Aliyu H."/>
            <person name="Gorte O."/>
            <person name="Ochsenreither K."/>
        </authorList>
    </citation>
    <scope>NUCLEOTIDE SEQUENCE [LARGE SCALE GENOMIC DNA]</scope>
    <source>
        <strain evidence="3 4">DSM 27192</strain>
    </source>
</reference>
<gene>
    <name evidence="3" type="ORF">EHS25_007861</name>
</gene>
<feature type="region of interest" description="Disordered" evidence="1">
    <location>
        <begin position="1"/>
        <end position="54"/>
    </location>
</feature>
<evidence type="ECO:0000313" key="4">
    <source>
        <dbReference type="Proteomes" id="UP000279259"/>
    </source>
</evidence>
<name>A0A427YR09_9TREE</name>
<dbReference type="Proteomes" id="UP000279259">
    <property type="component" value="Unassembled WGS sequence"/>
</dbReference>
<accession>A0A427YR09</accession>
<dbReference type="OrthoDB" id="2558924at2759"/>
<feature type="compositionally biased region" description="Polar residues" evidence="1">
    <location>
        <begin position="11"/>
        <end position="21"/>
    </location>
</feature>
<keyword evidence="2" id="KW-0472">Membrane</keyword>
<evidence type="ECO:0000313" key="3">
    <source>
        <dbReference type="EMBL" id="RSH93505.1"/>
    </source>
</evidence>